<keyword evidence="4" id="KW-0472">Membrane</keyword>
<evidence type="ECO:0008006" key="7">
    <source>
        <dbReference type="Google" id="ProtNLM"/>
    </source>
</evidence>
<feature type="compositionally biased region" description="Basic and acidic residues" evidence="3">
    <location>
        <begin position="1"/>
        <end position="14"/>
    </location>
</feature>
<keyword evidence="6" id="KW-1185">Reference proteome</keyword>
<keyword evidence="1 2" id="KW-0193">Cuticle</keyword>
<dbReference type="InterPro" id="IPR031311">
    <property type="entry name" value="CHIT_BIND_RR_consensus"/>
</dbReference>
<dbReference type="Proteomes" id="UP001487740">
    <property type="component" value="Unassembled WGS sequence"/>
</dbReference>
<keyword evidence="4" id="KW-0812">Transmembrane</keyword>
<evidence type="ECO:0000256" key="4">
    <source>
        <dbReference type="SAM" id="Phobius"/>
    </source>
</evidence>
<feature type="region of interest" description="Disordered" evidence="3">
    <location>
        <begin position="1"/>
        <end position="48"/>
    </location>
</feature>
<evidence type="ECO:0000256" key="3">
    <source>
        <dbReference type="SAM" id="MobiDB-lite"/>
    </source>
</evidence>
<dbReference type="PROSITE" id="PS00233">
    <property type="entry name" value="CHIT_BIND_RR_1"/>
    <property type="match status" value="1"/>
</dbReference>
<name>A0AAW0TAC5_SCYPA</name>
<keyword evidence="4" id="KW-1133">Transmembrane helix</keyword>
<organism evidence="5 6">
    <name type="scientific">Scylla paramamosain</name>
    <name type="common">Mud crab</name>
    <dbReference type="NCBI Taxonomy" id="85552"/>
    <lineage>
        <taxon>Eukaryota</taxon>
        <taxon>Metazoa</taxon>
        <taxon>Ecdysozoa</taxon>
        <taxon>Arthropoda</taxon>
        <taxon>Crustacea</taxon>
        <taxon>Multicrustacea</taxon>
        <taxon>Malacostraca</taxon>
        <taxon>Eumalacostraca</taxon>
        <taxon>Eucarida</taxon>
        <taxon>Decapoda</taxon>
        <taxon>Pleocyemata</taxon>
        <taxon>Brachyura</taxon>
        <taxon>Eubrachyura</taxon>
        <taxon>Portunoidea</taxon>
        <taxon>Portunidae</taxon>
        <taxon>Portuninae</taxon>
        <taxon>Scylla</taxon>
    </lineage>
</organism>
<evidence type="ECO:0000313" key="5">
    <source>
        <dbReference type="EMBL" id="KAK8383302.1"/>
    </source>
</evidence>
<evidence type="ECO:0000256" key="1">
    <source>
        <dbReference type="ARBA" id="ARBA00022460"/>
    </source>
</evidence>
<dbReference type="InterPro" id="IPR000618">
    <property type="entry name" value="Insect_cuticle"/>
</dbReference>
<evidence type="ECO:0000313" key="6">
    <source>
        <dbReference type="Proteomes" id="UP001487740"/>
    </source>
</evidence>
<feature type="transmembrane region" description="Helical" evidence="4">
    <location>
        <begin position="60"/>
        <end position="80"/>
    </location>
</feature>
<reference evidence="5 6" key="1">
    <citation type="submission" date="2023-03" db="EMBL/GenBank/DDBJ databases">
        <title>High-quality genome of Scylla paramamosain provides insights in environmental adaptation.</title>
        <authorList>
            <person name="Zhang L."/>
        </authorList>
    </citation>
    <scope>NUCLEOTIDE SEQUENCE [LARGE SCALE GENOMIC DNA]</scope>
    <source>
        <strain evidence="5">LZ_2023a</strain>
        <tissue evidence="5">Muscle</tissue>
    </source>
</reference>
<comment type="caution">
    <text evidence="5">The sequence shown here is derived from an EMBL/GenBank/DDBJ whole genome shotgun (WGS) entry which is preliminary data.</text>
</comment>
<evidence type="ECO:0000256" key="2">
    <source>
        <dbReference type="PROSITE-ProRule" id="PRU00497"/>
    </source>
</evidence>
<feature type="compositionally biased region" description="Gly residues" evidence="3">
    <location>
        <begin position="17"/>
        <end position="27"/>
    </location>
</feature>
<dbReference type="AlphaFoldDB" id="A0AAW0TAC5"/>
<feature type="region of interest" description="Disordered" evidence="3">
    <location>
        <begin position="168"/>
        <end position="216"/>
    </location>
</feature>
<dbReference type="GO" id="GO:0042302">
    <property type="term" value="F:structural constituent of cuticle"/>
    <property type="evidence" value="ECO:0007669"/>
    <property type="project" value="UniProtKB-UniRule"/>
</dbReference>
<feature type="compositionally biased region" description="Basic and acidic residues" evidence="3">
    <location>
        <begin position="177"/>
        <end position="192"/>
    </location>
</feature>
<dbReference type="PROSITE" id="PS51155">
    <property type="entry name" value="CHIT_BIND_RR_2"/>
    <property type="match status" value="1"/>
</dbReference>
<gene>
    <name evidence="5" type="ORF">O3P69_011641</name>
</gene>
<accession>A0AAW0TAC5</accession>
<protein>
    <recommendedName>
        <fullName evidence="7">Cuticle protein</fullName>
    </recommendedName>
</protein>
<feature type="compositionally biased region" description="Basic and acidic residues" evidence="3">
    <location>
        <begin position="120"/>
        <end position="131"/>
    </location>
</feature>
<proteinExistence type="predicted"/>
<sequence>MARELPDPHRDVMHLKGGTGENGGGRWVWGEEMRGGEAPEETPTPVREPLPYADQVRARLGALLLVAAMALTLAATSEAATLRRGRERITSGPGGYGRRLNVKNERTGDVQSGRAGAQTGREEVQSERADDVQNVRAGVKNGRASLQRRRTDVQSGRGDVQSVRAGVQNGRAGVQRGRADVQRGRAGLERSRGGVQRGRTGVQKERAGVQRGRAGAQTVRAGVKNVRGNVQSNRTGVQSGRGDVPDRTGVVVAFETPDQEQFQYGRPGEAVFGAFSWRSPEGVLVVMHYVADAAGYRVTGGPVPEDSRGVAAGGKQVFPRAADGSIILT</sequence>
<dbReference type="Pfam" id="PF00379">
    <property type="entry name" value="Chitin_bind_4"/>
    <property type="match status" value="1"/>
</dbReference>
<feature type="region of interest" description="Disordered" evidence="3">
    <location>
        <begin position="106"/>
        <end position="131"/>
    </location>
</feature>
<dbReference type="EMBL" id="JARAKH010000038">
    <property type="protein sequence ID" value="KAK8383302.1"/>
    <property type="molecule type" value="Genomic_DNA"/>
</dbReference>